<gene>
    <name evidence="1" type="ORF">C7H79_10010</name>
</gene>
<sequence length="151" mass="17299">MSQLGQGLFMWLLLQIIFARCIVGWRSSRSLRIYRELNTLEQALWARRETKVLIQHSDHDSQYLSIRYTELLAEANINFDTSVGSVGNSYDTALFETIIGLFKIEVIWHHGAWRHIDEVEFATPESVDAVSDSNKKVSGKIGAIQTEQSHF</sequence>
<dbReference type="SUPFAM" id="SSF53098">
    <property type="entry name" value="Ribonuclease H-like"/>
    <property type="match status" value="1"/>
</dbReference>
<keyword evidence="2" id="KW-1185">Reference proteome</keyword>
<dbReference type="PANTHER" id="PTHR46889">
    <property type="entry name" value="TRANSPOSASE INSF FOR INSERTION SEQUENCE IS3B-RELATED"/>
    <property type="match status" value="1"/>
</dbReference>
<evidence type="ECO:0000313" key="1">
    <source>
        <dbReference type="EMBL" id="PSJ17047.1"/>
    </source>
</evidence>
<name>A0A2P7NU99_9PROT</name>
<dbReference type="Proteomes" id="UP000241912">
    <property type="component" value="Unassembled WGS sequence"/>
</dbReference>
<organism evidence="1 2">
    <name type="scientific">Nitrosomonas supralitoralis</name>
    <dbReference type="NCBI Taxonomy" id="2116706"/>
    <lineage>
        <taxon>Bacteria</taxon>
        <taxon>Pseudomonadati</taxon>
        <taxon>Pseudomonadota</taxon>
        <taxon>Betaproteobacteria</taxon>
        <taxon>Nitrosomonadales</taxon>
        <taxon>Nitrosomonadaceae</taxon>
        <taxon>Nitrosomonas</taxon>
    </lineage>
</organism>
<dbReference type="InterPro" id="IPR012337">
    <property type="entry name" value="RNaseH-like_sf"/>
</dbReference>
<protein>
    <submittedName>
        <fullName evidence="1">Uncharacterized protein</fullName>
    </submittedName>
</protein>
<dbReference type="EMBL" id="PXXU01000028">
    <property type="protein sequence ID" value="PSJ17047.1"/>
    <property type="molecule type" value="Genomic_DNA"/>
</dbReference>
<reference evidence="1 2" key="1">
    <citation type="submission" date="2018-03" db="EMBL/GenBank/DDBJ databases">
        <title>Draft genome of Nitrosomonas supralitoralis APG5.</title>
        <authorList>
            <person name="Urakawa H."/>
            <person name="Lopez J.V."/>
        </authorList>
    </citation>
    <scope>NUCLEOTIDE SEQUENCE [LARGE SCALE GENOMIC DNA]</scope>
    <source>
        <strain evidence="1 2">APG5</strain>
    </source>
</reference>
<accession>A0A2P7NU99</accession>
<proteinExistence type="predicted"/>
<dbReference type="PANTHER" id="PTHR46889:SF4">
    <property type="entry name" value="TRANSPOSASE INSO FOR INSERTION SEQUENCE ELEMENT IS911B-RELATED"/>
    <property type="match status" value="1"/>
</dbReference>
<dbReference type="InterPro" id="IPR050900">
    <property type="entry name" value="Transposase_IS3/IS150/IS904"/>
</dbReference>
<dbReference type="AlphaFoldDB" id="A0A2P7NU99"/>
<evidence type="ECO:0000313" key="2">
    <source>
        <dbReference type="Proteomes" id="UP000241912"/>
    </source>
</evidence>
<comment type="caution">
    <text evidence="1">The sequence shown here is derived from an EMBL/GenBank/DDBJ whole genome shotgun (WGS) entry which is preliminary data.</text>
</comment>